<dbReference type="RefSeq" id="WP_386044256.1">
    <property type="nucleotide sequence ID" value="NZ_JBHUIO010000002.1"/>
</dbReference>
<proteinExistence type="predicted"/>
<dbReference type="Pfam" id="PF14070">
    <property type="entry name" value="YjfB_motility"/>
    <property type="match status" value="1"/>
</dbReference>
<sequence>MEVSSVSQAVNLWALKQAMNMGQSQAPAQLQIVNQLASLDPMRGQMIDIRV</sequence>
<name>A0ABW4ZT87_9BACL</name>
<evidence type="ECO:0000313" key="1">
    <source>
        <dbReference type="EMBL" id="MFD2169208.1"/>
    </source>
</evidence>
<reference evidence="2" key="1">
    <citation type="journal article" date="2019" name="Int. J. Syst. Evol. Microbiol.">
        <title>The Global Catalogue of Microorganisms (GCM) 10K type strain sequencing project: providing services to taxonomists for standard genome sequencing and annotation.</title>
        <authorList>
            <consortium name="The Broad Institute Genomics Platform"/>
            <consortium name="The Broad Institute Genome Sequencing Center for Infectious Disease"/>
            <person name="Wu L."/>
            <person name="Ma J."/>
        </authorList>
    </citation>
    <scope>NUCLEOTIDE SEQUENCE [LARGE SCALE GENOMIC DNA]</scope>
    <source>
        <strain evidence="2">CGMCC 1.13574</strain>
    </source>
</reference>
<accession>A0ABW4ZT87</accession>
<dbReference type="EMBL" id="JBHUIO010000002">
    <property type="protein sequence ID" value="MFD2169208.1"/>
    <property type="molecule type" value="Genomic_DNA"/>
</dbReference>
<keyword evidence="2" id="KW-1185">Reference proteome</keyword>
<protein>
    <submittedName>
        <fullName evidence="1">Motility protein</fullName>
    </submittedName>
</protein>
<evidence type="ECO:0000313" key="2">
    <source>
        <dbReference type="Proteomes" id="UP001597343"/>
    </source>
</evidence>
<gene>
    <name evidence="1" type="ORF">ACFSOY_04130</name>
</gene>
<dbReference type="Proteomes" id="UP001597343">
    <property type="component" value="Unassembled WGS sequence"/>
</dbReference>
<comment type="caution">
    <text evidence="1">The sequence shown here is derived from an EMBL/GenBank/DDBJ whole genome shotgun (WGS) entry which is preliminary data.</text>
</comment>
<dbReference type="InterPro" id="IPR025906">
    <property type="entry name" value="YjfB_motility"/>
</dbReference>
<organism evidence="1 2">
    <name type="scientific">Tumebacillus lipolyticus</name>
    <dbReference type="NCBI Taxonomy" id="1280370"/>
    <lineage>
        <taxon>Bacteria</taxon>
        <taxon>Bacillati</taxon>
        <taxon>Bacillota</taxon>
        <taxon>Bacilli</taxon>
        <taxon>Bacillales</taxon>
        <taxon>Alicyclobacillaceae</taxon>
        <taxon>Tumebacillus</taxon>
    </lineage>
</organism>